<evidence type="ECO:0000256" key="6">
    <source>
        <dbReference type="SAM" id="Coils"/>
    </source>
</evidence>
<accession>A0A1I4DRH0</accession>
<evidence type="ECO:0000313" key="9">
    <source>
        <dbReference type="Proteomes" id="UP000199473"/>
    </source>
</evidence>
<sequence>MSLLKRFNPYTLSDEVVDALATGRGEVLHDALAEIEANRTRRPAQHILLVAPRGFGKSFFLRMVQNALRDRPGIGFALLPEEQPNIVRPALFLSEIRRVLEGRTAAEVGVRRDLGPRAWEDACTALRAAIDERLGPDGLLVVGVENFDDLLRDVFADPAAGQQLRGLLTREDGRLMLLGTSTTAVDGDPAAPLYQAYAPFELRRWGEEDCLGFFDRIREREGRPLLEGAARARARAIAIFAGGSPRIATVLYEVLESRDAESAAAALDALVDELSDYYRARLKALSPRARAVLDTLLRQGEPRSQSEIAALMGASQADIAEPFRELLTSETLSGGASERPGARDSVYQVTDRLFAHFYRLRYFDPEGRQPRLERIADFLAGFFTAEEKQAEAEKLRSAGRMAEAAVYERLLAGPKHLVLPGGETPAARVAASEARLAAARRRGDREAELAALFDLGDALGDAARHTAAIETLRDALAMLGADGDPRRTLRALRWIGWSQGRMGEPAAAISTLREALSRAEAAGNRREQAAALRLLGWSQGQMGEHAAAIATLREALARAEALGARREQAAVLRLTGLSQGAMGEHAAAIATLHDAQARAEAAGDLLKQAEALCAIGWNQGQMGEHAAATATLREALARAEAAGDRREQAEASRFLLLFASRGGLGLPDAVDRLATLLGHKAEDENESEWPALYLDHALSLALPAGQGAAIGQLVLAHADRFTDLFMANRAAGAAAGRIMALVASQGRAAAYGAIAPLLQVLASSDPLAAPPPLLPHLAMALAEQAKDPPLLRDIADLLDRLAPQILATEIALLRARAIDLEHPDDPAALERSDPDIAAAIRRLRGTQEPEALFRRGKPKAAPKRRKKGG</sequence>
<evidence type="ECO:0000256" key="4">
    <source>
        <dbReference type="ARBA" id="ARBA00022803"/>
    </source>
</evidence>
<reference evidence="8 9" key="1">
    <citation type="submission" date="2016-10" db="EMBL/GenBank/DDBJ databases">
        <authorList>
            <person name="de Groot N.N."/>
        </authorList>
    </citation>
    <scope>NUCLEOTIDE SEQUENCE [LARGE SCALE GENOMIC DNA]</scope>
    <source>
        <strain evidence="8 9">DSM 19981</strain>
    </source>
</reference>
<dbReference type="Pfam" id="PF13424">
    <property type="entry name" value="TPR_12"/>
    <property type="match status" value="1"/>
</dbReference>
<keyword evidence="4" id="KW-0802">TPR repeat</keyword>
<dbReference type="GO" id="GO:0005737">
    <property type="term" value="C:cytoplasm"/>
    <property type="evidence" value="ECO:0007669"/>
    <property type="project" value="UniProtKB-SubCell"/>
</dbReference>
<keyword evidence="6" id="KW-0175">Coiled coil</keyword>
<dbReference type="SUPFAM" id="SSF48452">
    <property type="entry name" value="TPR-like"/>
    <property type="match status" value="1"/>
</dbReference>
<evidence type="ECO:0000256" key="7">
    <source>
        <dbReference type="SAM" id="MobiDB-lite"/>
    </source>
</evidence>
<dbReference type="InterPro" id="IPR019734">
    <property type="entry name" value="TPR_rpt"/>
</dbReference>
<dbReference type="PANTHER" id="PTHR46630:SF1">
    <property type="entry name" value="TETRATRICOPEPTIDE REPEAT PROTEIN 29"/>
    <property type="match status" value="1"/>
</dbReference>
<dbReference type="RefSeq" id="WP_092962267.1">
    <property type="nucleotide sequence ID" value="NZ_FOSQ01000012.1"/>
</dbReference>
<keyword evidence="2" id="KW-0963">Cytoplasm</keyword>
<dbReference type="AlphaFoldDB" id="A0A1I4DRH0"/>
<comment type="subcellular location">
    <subcellularLocation>
        <location evidence="1">Cytoplasm</location>
    </subcellularLocation>
</comment>
<keyword evidence="3" id="KW-0677">Repeat</keyword>
<dbReference type="SUPFAM" id="SSF52540">
    <property type="entry name" value="P-loop containing nucleoside triphosphate hydrolases"/>
    <property type="match status" value="1"/>
</dbReference>
<dbReference type="OrthoDB" id="6193797at2"/>
<dbReference type="SMART" id="SM00028">
    <property type="entry name" value="TPR"/>
    <property type="match status" value="5"/>
</dbReference>
<feature type="coiled-coil region" evidence="6">
    <location>
        <begin position="592"/>
        <end position="652"/>
    </location>
</feature>
<evidence type="ECO:0000313" key="8">
    <source>
        <dbReference type="EMBL" id="SFK95549.1"/>
    </source>
</evidence>
<comment type="similarity">
    <text evidence="5">Belongs to the Rap family.</text>
</comment>
<dbReference type="EMBL" id="FOSQ01000012">
    <property type="protein sequence ID" value="SFK95549.1"/>
    <property type="molecule type" value="Genomic_DNA"/>
</dbReference>
<feature type="compositionally biased region" description="Basic residues" evidence="7">
    <location>
        <begin position="854"/>
        <end position="869"/>
    </location>
</feature>
<evidence type="ECO:0000256" key="5">
    <source>
        <dbReference type="ARBA" id="ARBA00038253"/>
    </source>
</evidence>
<dbReference type="Gene3D" id="1.25.40.10">
    <property type="entry name" value="Tetratricopeptide repeat domain"/>
    <property type="match status" value="1"/>
</dbReference>
<dbReference type="InterPro" id="IPR011990">
    <property type="entry name" value="TPR-like_helical_dom_sf"/>
</dbReference>
<protein>
    <submittedName>
        <fullName evidence="8">Tetratricopeptide repeat-containing protein</fullName>
    </submittedName>
</protein>
<dbReference type="PANTHER" id="PTHR46630">
    <property type="entry name" value="TETRATRICOPEPTIDE REPEAT PROTEIN 29"/>
    <property type="match status" value="1"/>
</dbReference>
<evidence type="ECO:0000256" key="3">
    <source>
        <dbReference type="ARBA" id="ARBA00022737"/>
    </source>
</evidence>
<dbReference type="InterPro" id="IPR051476">
    <property type="entry name" value="Bac_ResReg_Asp_Phosphatase"/>
</dbReference>
<dbReference type="InterPro" id="IPR027417">
    <property type="entry name" value="P-loop_NTPase"/>
</dbReference>
<evidence type="ECO:0000256" key="2">
    <source>
        <dbReference type="ARBA" id="ARBA00022490"/>
    </source>
</evidence>
<keyword evidence="9" id="KW-1185">Reference proteome</keyword>
<dbReference type="STRING" id="1123062.SAMN02745775_1122"/>
<name>A0A1I4DRH0_9PROT</name>
<feature type="region of interest" description="Disordered" evidence="7">
    <location>
        <begin position="847"/>
        <end position="869"/>
    </location>
</feature>
<organism evidence="8 9">
    <name type="scientific">Falsiroseomonas stagni DSM 19981</name>
    <dbReference type="NCBI Taxonomy" id="1123062"/>
    <lineage>
        <taxon>Bacteria</taxon>
        <taxon>Pseudomonadati</taxon>
        <taxon>Pseudomonadota</taxon>
        <taxon>Alphaproteobacteria</taxon>
        <taxon>Acetobacterales</taxon>
        <taxon>Roseomonadaceae</taxon>
        <taxon>Falsiroseomonas</taxon>
    </lineage>
</organism>
<gene>
    <name evidence="8" type="ORF">SAMN02745775_1122</name>
</gene>
<proteinExistence type="inferred from homology"/>
<evidence type="ECO:0000256" key="1">
    <source>
        <dbReference type="ARBA" id="ARBA00004496"/>
    </source>
</evidence>
<dbReference type="Proteomes" id="UP000199473">
    <property type="component" value="Unassembled WGS sequence"/>
</dbReference>